<dbReference type="InterPro" id="IPR026899">
    <property type="entry name" value="FKS1-like_dom1"/>
</dbReference>
<dbReference type="EMBL" id="RBNI01000204">
    <property type="protein sequence ID" value="RUP52084.1"/>
    <property type="molecule type" value="Genomic_DNA"/>
</dbReference>
<dbReference type="PANTHER" id="PTHR12741:SF48">
    <property type="entry name" value="1,3-BETA-GLUCAN SYNTHASE COMPONENT FKS1-RELATED"/>
    <property type="match status" value="1"/>
</dbReference>
<sequence>MSIETGAGQQVSTEAEYDENSGASTPHTRDPTLGQNGGIRHPDLWPSWGADQQLPLSRESLDDIFVELSNRFGFQRDSTRNMFEHMMTMLDSRASRMTPTLALVTLHADYIGGEHANYRKWYFAAQLDLDEAVGDRNVASGGVGGGVASADELSRSPRAEDVSTESESTDNLEKAEARWQRRMHTMSEYEKARQVALYLLIWGESAVVRFTPECLCFIFKLANDYYVSGEWQTCEHAPEGTFLADVVTPIYRFLRDEQYEIIGDKFVKRERDHAQIIGYDDVNQLFWYPETIDRIVLKDKKTKLHDLPAQRRYLALKDVAWELTFQKTYKERRTWLHLAVNFTRIWIIHVVVFYYYTSYNAPFLYLNADPDIAATETAVQWRCARVSLHARGRRNGVLLRPAHMEEHERVDATHGALGLDLRNQLCALDLRGNRGPDLDNLMHHRDPSILRRDRNNAHLHVRADLAALRLFVANEPQDAGVADVHGVVP</sequence>
<dbReference type="GO" id="GO:0006075">
    <property type="term" value="P:(1-&gt;3)-beta-D-glucan biosynthetic process"/>
    <property type="evidence" value="ECO:0007669"/>
    <property type="project" value="TreeGrafter"/>
</dbReference>
<protein>
    <submittedName>
        <fullName evidence="3">1,3-beta-glucan synthase subunit FKS1, domain-1-domain-containing protein</fullName>
    </submittedName>
</protein>
<feature type="domain" description="1,3-beta-glucan synthase component FKS1-like" evidence="2">
    <location>
        <begin position="189"/>
        <end position="300"/>
    </location>
</feature>
<dbReference type="GO" id="GO:0005886">
    <property type="term" value="C:plasma membrane"/>
    <property type="evidence" value="ECO:0007669"/>
    <property type="project" value="TreeGrafter"/>
</dbReference>
<reference evidence="3 4" key="1">
    <citation type="journal article" date="2018" name="New Phytol.">
        <title>Phylogenomics of Endogonaceae and evolution of mycorrhizas within Mucoromycota.</title>
        <authorList>
            <person name="Chang Y."/>
            <person name="Desiro A."/>
            <person name="Na H."/>
            <person name="Sandor L."/>
            <person name="Lipzen A."/>
            <person name="Clum A."/>
            <person name="Barry K."/>
            <person name="Grigoriev I.V."/>
            <person name="Martin F.M."/>
            <person name="Stajich J.E."/>
            <person name="Smith M.E."/>
            <person name="Bonito G."/>
            <person name="Spatafora J.W."/>
        </authorList>
    </citation>
    <scope>NUCLEOTIDE SEQUENCE [LARGE SCALE GENOMIC DNA]</scope>
    <source>
        <strain evidence="3 4">GMNB39</strain>
    </source>
</reference>
<dbReference type="OrthoDB" id="2433298at2759"/>
<organism evidence="3 4">
    <name type="scientific">Jimgerdemannia flammicorona</name>
    <dbReference type="NCBI Taxonomy" id="994334"/>
    <lineage>
        <taxon>Eukaryota</taxon>
        <taxon>Fungi</taxon>
        <taxon>Fungi incertae sedis</taxon>
        <taxon>Mucoromycota</taxon>
        <taxon>Mucoromycotina</taxon>
        <taxon>Endogonomycetes</taxon>
        <taxon>Endogonales</taxon>
        <taxon>Endogonaceae</taxon>
        <taxon>Jimgerdemannia</taxon>
    </lineage>
</organism>
<feature type="region of interest" description="Disordered" evidence="1">
    <location>
        <begin position="145"/>
        <end position="175"/>
    </location>
</feature>
<name>A0A433DMI8_9FUNG</name>
<evidence type="ECO:0000259" key="2">
    <source>
        <dbReference type="SMART" id="SM01205"/>
    </source>
</evidence>
<dbReference type="Proteomes" id="UP000268093">
    <property type="component" value="Unassembled WGS sequence"/>
</dbReference>
<dbReference type="Pfam" id="PF14288">
    <property type="entry name" value="FKS1_dom1"/>
    <property type="match status" value="1"/>
</dbReference>
<evidence type="ECO:0000256" key="1">
    <source>
        <dbReference type="SAM" id="MobiDB-lite"/>
    </source>
</evidence>
<feature type="compositionally biased region" description="Basic and acidic residues" evidence="1">
    <location>
        <begin position="152"/>
        <end position="161"/>
    </location>
</feature>
<dbReference type="GO" id="GO:0003843">
    <property type="term" value="F:1,3-beta-D-glucan synthase activity"/>
    <property type="evidence" value="ECO:0007669"/>
    <property type="project" value="TreeGrafter"/>
</dbReference>
<accession>A0A433DMI8</accession>
<dbReference type="SMART" id="SM01205">
    <property type="entry name" value="FKS1_dom1"/>
    <property type="match status" value="1"/>
</dbReference>
<dbReference type="InterPro" id="IPR056261">
    <property type="entry name" value="FKS1-like_dom2"/>
</dbReference>
<proteinExistence type="predicted"/>
<feature type="region of interest" description="Disordered" evidence="1">
    <location>
        <begin position="1"/>
        <end position="45"/>
    </location>
</feature>
<evidence type="ECO:0000313" key="4">
    <source>
        <dbReference type="Proteomes" id="UP000268093"/>
    </source>
</evidence>
<dbReference type="GO" id="GO:0051278">
    <property type="term" value="P:fungal-type cell wall polysaccharide biosynthetic process"/>
    <property type="evidence" value="ECO:0007669"/>
    <property type="project" value="TreeGrafter"/>
</dbReference>
<comment type="caution">
    <text evidence="3">The sequence shown here is derived from an EMBL/GenBank/DDBJ whole genome shotgun (WGS) entry which is preliminary data.</text>
</comment>
<evidence type="ECO:0000313" key="3">
    <source>
        <dbReference type="EMBL" id="RUP52084.1"/>
    </source>
</evidence>
<dbReference type="AlphaFoldDB" id="A0A433DMI8"/>
<dbReference type="PANTHER" id="PTHR12741">
    <property type="entry name" value="LYST-INTERACTING PROTEIN LIP5 DOPAMINE RESPONSIVE PROTEIN DRG-1"/>
    <property type="match status" value="1"/>
</dbReference>
<keyword evidence="4" id="KW-1185">Reference proteome</keyword>
<dbReference type="Pfam" id="PF23605">
    <property type="entry name" value="FKS1_dom2"/>
    <property type="match status" value="1"/>
</dbReference>
<gene>
    <name evidence="3" type="ORF">BC936DRAFT_141734</name>
</gene>